<dbReference type="InterPro" id="IPR001926">
    <property type="entry name" value="TrpB-like_PALP"/>
</dbReference>
<keyword evidence="5" id="KW-1185">Reference proteome</keyword>
<evidence type="ECO:0000313" key="5">
    <source>
        <dbReference type="Proteomes" id="UP001595528"/>
    </source>
</evidence>
<sequence>MIVLEHHQRPAETGPWPQELDAVLPPAMLGTAAAEIAAWPGYAPTRLRSLDVLAGQLGIAQLLYKDESGRLGLGSFKALGGAYAVLCLAAERVAAATGQQPPLAEIRAGDHAALLAGLTVATATDGNHGRSVAWGARLAGCRCRVYIHAGVSAGRQAALEALGAEVRRIDGDYDASVRLCAAEAAAEGLFVVSDTSYDGYGDLPRQVMAGYSVMAAEVLDQVGGHGAAGSAALPTHVFVQAGVGGLAAAVCAQMWQRLGAARPRFVIVEPARAACLMATARAGRPTAVSLQEETVMAGLSCGEISPIAWTILDRGATDYLTIGEDDVAPIMRLLASGAAGGGTITAGESAVSGLIGLLGVAADPDLRRAVGLTTGSRVLVFGSEGATDPQIYASMVGHPPPGEGAPDGA</sequence>
<evidence type="ECO:0000256" key="1">
    <source>
        <dbReference type="ARBA" id="ARBA00001933"/>
    </source>
</evidence>
<protein>
    <submittedName>
        <fullName evidence="4">Diaminopropionate ammonia-lyase</fullName>
        <ecNumber evidence="4">4.3.1.15</ecNumber>
    </submittedName>
</protein>
<evidence type="ECO:0000259" key="3">
    <source>
        <dbReference type="Pfam" id="PF00291"/>
    </source>
</evidence>
<dbReference type="GO" id="GO:0008838">
    <property type="term" value="F:diaminopropionate ammonia-lyase activity"/>
    <property type="evidence" value="ECO:0007669"/>
    <property type="project" value="UniProtKB-EC"/>
</dbReference>
<dbReference type="Proteomes" id="UP001595528">
    <property type="component" value="Unassembled WGS sequence"/>
</dbReference>
<comment type="caution">
    <text evidence="4">The sequence shown here is derived from an EMBL/GenBank/DDBJ whole genome shotgun (WGS) entry which is preliminary data.</text>
</comment>
<keyword evidence="2" id="KW-0663">Pyridoxal phosphate</keyword>
<gene>
    <name evidence="4" type="ORF">ACFOGJ_17325</name>
</gene>
<proteinExistence type="predicted"/>
<dbReference type="EMBL" id="JBHRTR010000029">
    <property type="protein sequence ID" value="MFC3229010.1"/>
    <property type="molecule type" value="Genomic_DNA"/>
</dbReference>
<name>A0ABV7L334_9PROT</name>
<accession>A0ABV7L334</accession>
<dbReference type="InterPro" id="IPR036052">
    <property type="entry name" value="TrpB-like_PALP_sf"/>
</dbReference>
<dbReference type="Gene3D" id="3.40.50.1100">
    <property type="match status" value="2"/>
</dbReference>
<organism evidence="4 5">
    <name type="scientific">Marinibaculum pumilum</name>
    <dbReference type="NCBI Taxonomy" id="1766165"/>
    <lineage>
        <taxon>Bacteria</taxon>
        <taxon>Pseudomonadati</taxon>
        <taxon>Pseudomonadota</taxon>
        <taxon>Alphaproteobacteria</taxon>
        <taxon>Rhodospirillales</taxon>
        <taxon>Rhodospirillaceae</taxon>
        <taxon>Marinibaculum</taxon>
    </lineage>
</organism>
<keyword evidence="4" id="KW-0456">Lyase</keyword>
<evidence type="ECO:0000256" key="2">
    <source>
        <dbReference type="ARBA" id="ARBA00022898"/>
    </source>
</evidence>
<feature type="domain" description="Tryptophan synthase beta chain-like PALP" evidence="3">
    <location>
        <begin position="40"/>
        <end position="336"/>
    </location>
</feature>
<dbReference type="Pfam" id="PF00291">
    <property type="entry name" value="PALP"/>
    <property type="match status" value="1"/>
</dbReference>
<comment type="cofactor">
    <cofactor evidence="1">
        <name>pyridoxal 5'-phosphate</name>
        <dbReference type="ChEBI" id="CHEBI:597326"/>
    </cofactor>
</comment>
<evidence type="ECO:0000313" key="4">
    <source>
        <dbReference type="EMBL" id="MFC3229010.1"/>
    </source>
</evidence>
<dbReference type="NCBIfam" id="NF006058">
    <property type="entry name" value="PRK08206.1"/>
    <property type="match status" value="1"/>
</dbReference>
<reference evidence="5" key="1">
    <citation type="journal article" date="2019" name="Int. J. Syst. Evol. Microbiol.">
        <title>The Global Catalogue of Microorganisms (GCM) 10K type strain sequencing project: providing services to taxonomists for standard genome sequencing and annotation.</title>
        <authorList>
            <consortium name="The Broad Institute Genomics Platform"/>
            <consortium name="The Broad Institute Genome Sequencing Center for Infectious Disease"/>
            <person name="Wu L."/>
            <person name="Ma J."/>
        </authorList>
    </citation>
    <scope>NUCLEOTIDE SEQUENCE [LARGE SCALE GENOMIC DNA]</scope>
    <source>
        <strain evidence="5">KCTC 42964</strain>
    </source>
</reference>
<dbReference type="EC" id="4.3.1.15" evidence="4"/>
<dbReference type="CDD" id="cd00640">
    <property type="entry name" value="Trp-synth-beta_II"/>
    <property type="match status" value="1"/>
</dbReference>
<dbReference type="PANTHER" id="PTHR42937:SF1">
    <property type="entry name" value="DIAMINOPROPIONATE AMMONIA-LYASE"/>
    <property type="match status" value="1"/>
</dbReference>
<dbReference type="RefSeq" id="WP_379902762.1">
    <property type="nucleotide sequence ID" value="NZ_JBHRTR010000029.1"/>
</dbReference>
<dbReference type="SUPFAM" id="SSF53686">
    <property type="entry name" value="Tryptophan synthase beta subunit-like PLP-dependent enzymes"/>
    <property type="match status" value="1"/>
</dbReference>
<dbReference type="PANTHER" id="PTHR42937">
    <property type="match status" value="1"/>
</dbReference>